<evidence type="ECO:0000256" key="2">
    <source>
        <dbReference type="PROSITE-ProRule" id="PRU00169"/>
    </source>
</evidence>
<feature type="compositionally biased region" description="Basic and acidic residues" evidence="3">
    <location>
        <begin position="802"/>
        <end position="812"/>
    </location>
</feature>
<dbReference type="Proteomes" id="UP001212841">
    <property type="component" value="Unassembled WGS sequence"/>
</dbReference>
<feature type="region of interest" description="Disordered" evidence="3">
    <location>
        <begin position="1"/>
        <end position="27"/>
    </location>
</feature>
<dbReference type="SUPFAM" id="SSF55874">
    <property type="entry name" value="ATPase domain of HSP90 chaperone/DNA topoisomerase II/histidine kinase"/>
    <property type="match status" value="1"/>
</dbReference>
<keyword evidence="1 2" id="KW-0597">Phosphoprotein</keyword>
<dbReference type="SUPFAM" id="SSF52172">
    <property type="entry name" value="CheY-like"/>
    <property type="match status" value="2"/>
</dbReference>
<evidence type="ECO:0000256" key="4">
    <source>
        <dbReference type="SAM" id="Phobius"/>
    </source>
</evidence>
<dbReference type="Pfam" id="PF02518">
    <property type="entry name" value="HATPase_c"/>
    <property type="match status" value="1"/>
</dbReference>
<dbReference type="InterPro" id="IPR003594">
    <property type="entry name" value="HATPase_dom"/>
</dbReference>
<dbReference type="SMART" id="SM00448">
    <property type="entry name" value="REC"/>
    <property type="match status" value="2"/>
</dbReference>
<feature type="region of interest" description="Disordered" evidence="3">
    <location>
        <begin position="1262"/>
        <end position="1389"/>
    </location>
</feature>
<dbReference type="InterPro" id="IPR001789">
    <property type="entry name" value="Sig_transdc_resp-reg_receiver"/>
</dbReference>
<feature type="transmembrane region" description="Helical" evidence="4">
    <location>
        <begin position="178"/>
        <end position="202"/>
    </location>
</feature>
<feature type="transmembrane region" description="Helical" evidence="4">
    <location>
        <begin position="380"/>
        <end position="401"/>
    </location>
</feature>
<feature type="transmembrane region" description="Helical" evidence="4">
    <location>
        <begin position="255"/>
        <end position="278"/>
    </location>
</feature>
<keyword evidence="4" id="KW-0812">Transmembrane</keyword>
<organism evidence="7 8">
    <name type="scientific">Rhizophlyctis rosea</name>
    <dbReference type="NCBI Taxonomy" id="64517"/>
    <lineage>
        <taxon>Eukaryota</taxon>
        <taxon>Fungi</taxon>
        <taxon>Fungi incertae sedis</taxon>
        <taxon>Chytridiomycota</taxon>
        <taxon>Chytridiomycota incertae sedis</taxon>
        <taxon>Chytridiomycetes</taxon>
        <taxon>Rhizophlyctidales</taxon>
        <taxon>Rhizophlyctidaceae</taxon>
        <taxon>Rhizophlyctis</taxon>
    </lineage>
</organism>
<feature type="compositionally biased region" description="Polar residues" evidence="3">
    <location>
        <begin position="781"/>
        <end position="790"/>
    </location>
</feature>
<evidence type="ECO:0008006" key="9">
    <source>
        <dbReference type="Google" id="ProtNLM"/>
    </source>
</evidence>
<proteinExistence type="predicted"/>
<sequence>MAAIRLPGHRTETRVTIPGDHSRTDLGRDADATMADLHDTDHIHRVGSPKFKGAGGKKDTLGFASSDEERSDRHGAEYARVGRDGLPRPSNGRRRGGKYGPRWQTCFEVIMWALVFYVGAVVSSADEVSGWPQAVLNGGLLCGAMMRANPSARWYMLPIFICAVFAGTMSTHNDTDDALTAITYAAVDVIQGLLFLLIIWLFERRPITFTTERETMFVLLASPASAAAGGFLRALVNEPLDDSHTDHQPLNHSTLYYFGALWAGSLISCPLVLSMATNPRKLLTRWWRHHLLESAVLLILIAVLVGLPFAFKGATTPDVAFYISMWDLLAVLAMAGIVTGVPGIALVSLVSLHITTNATIKDTLPPTQSRSVPRGLSHELLTRGQIGLALTLSLVYLIVVLRYERNRAFDVAERAMKARAKRNVRESQSTVPGRPNMPIIAGEDGRGHLKDEYAGVGMLWLGYLCRELKKTLTDVIRMDDAIMNTAQDTIHRTATPGHKLSLSSQCPSETDISVHREAHAQFGSARAIKRLSEHALGLTNDALDLVRIATGKMQLNPAIADIHEIFDASIAAARTEVAATRRMDVQAVMKCDFPQWVLVDPIRFRHVLEILIANACKFASGNEPTIVVEADTVEGSQSSESSSNGPNHAGDIVIRLNVTIADWALTTQQADMLLHPYYYQSISTADLSLAVAEGLASLMSGTFTIQSPNSRSTTFTFSVPLRTQPPPPGPMVLPATTATLDRHIRMLGKTPSRALSEILLQRNEIVAGHDTPEGMQIPTPIVSSRCSSRTGADGGRGGLGSEEVKSVSETPKKSPLLMKLQQTVQRATSSHRMSLGPIFTANSLNPDNISEHSEHLATPPVVDLRPTTPPAPENPDRTSTPPPKTILLVDDSSINRAILSKICKLHFPQFTTHEVNNGADAVEKCMSSFYEMIFMDLEMPQMGGQEATRRLRQGGIVCPIIVLTAHNVKAEQVAELKEIGVTEVLAKPITRTKVADVLHRFLGVEDVGGGKGKDEDNGNGGNGAHGAMGANVMSAGCSKSRTSTPTLPQTSSIERDRSVEGQIQQSGWNNKTQEPSIDRRAMLILTRTGSPASEQPILIVDDDIITRALTKRILGKLVSEREVMEAENGSDAVMLCAKAISFALILMDLEMPRMDGDVAATRIRNLYPAGQCPPIVAMTAHHLNSETINALQHSGINEIIVKPPTRDAITKILQTYRVMPTAEDDPTGSIRAGTRRIYTETYTSTSDERPAFPHVRSCASDESISSRGSLDNIQLPFPPKPSTPTPVEAMRGGHHGEVPRRSRSPDLMASREGMRKHRPFSQSQDAMSGLRRAGGGNGTPHGQDKLNRRETVAGSEINSGNGWKSPDGTAGLSRMWTLPREMSKSPSIV</sequence>
<feature type="transmembrane region" description="Helical" evidence="4">
    <location>
        <begin position="214"/>
        <end position="235"/>
    </location>
</feature>
<keyword evidence="4" id="KW-1133">Transmembrane helix</keyword>
<comment type="caution">
    <text evidence="7">The sequence shown here is derived from an EMBL/GenBank/DDBJ whole genome shotgun (WGS) entry which is preliminary data.</text>
</comment>
<reference evidence="7" key="1">
    <citation type="submission" date="2020-05" db="EMBL/GenBank/DDBJ databases">
        <title>Phylogenomic resolution of chytrid fungi.</title>
        <authorList>
            <person name="Stajich J.E."/>
            <person name="Amses K."/>
            <person name="Simmons R."/>
            <person name="Seto K."/>
            <person name="Myers J."/>
            <person name="Bonds A."/>
            <person name="Quandt C.A."/>
            <person name="Barry K."/>
            <person name="Liu P."/>
            <person name="Grigoriev I."/>
            <person name="Longcore J.E."/>
            <person name="James T.Y."/>
        </authorList>
    </citation>
    <scope>NUCLEOTIDE SEQUENCE</scope>
    <source>
        <strain evidence="7">JEL0318</strain>
    </source>
</reference>
<keyword evidence="8" id="KW-1185">Reference proteome</keyword>
<feature type="domain" description="Response regulatory" evidence="6">
    <location>
        <begin position="1096"/>
        <end position="1217"/>
    </location>
</feature>
<dbReference type="Pfam" id="PF00072">
    <property type="entry name" value="Response_reg"/>
    <property type="match status" value="2"/>
</dbReference>
<feature type="modified residue" description="4-aspartylphosphate" evidence="2">
    <location>
        <position position="1148"/>
    </location>
</feature>
<dbReference type="InterPro" id="IPR050956">
    <property type="entry name" value="2C_system_His_kinase"/>
</dbReference>
<feature type="compositionally biased region" description="Polar residues" evidence="3">
    <location>
        <begin position="1061"/>
        <end position="1072"/>
    </location>
</feature>
<dbReference type="PROSITE" id="PS50110">
    <property type="entry name" value="RESPONSE_REGULATORY"/>
    <property type="match status" value="2"/>
</dbReference>
<name>A0AAD5S4U4_9FUNG</name>
<evidence type="ECO:0000259" key="5">
    <source>
        <dbReference type="PROSITE" id="PS50109"/>
    </source>
</evidence>
<dbReference type="PANTHER" id="PTHR43719">
    <property type="entry name" value="TWO-COMPONENT HISTIDINE KINASE"/>
    <property type="match status" value="1"/>
</dbReference>
<feature type="transmembrane region" description="Helical" evidence="4">
    <location>
        <begin position="331"/>
        <end position="352"/>
    </location>
</feature>
<dbReference type="CDD" id="cd17546">
    <property type="entry name" value="REC_hyHK_CKI1_RcsC-like"/>
    <property type="match status" value="2"/>
</dbReference>
<dbReference type="EMBL" id="JADGJD010001212">
    <property type="protein sequence ID" value="KAJ3045808.1"/>
    <property type="molecule type" value="Genomic_DNA"/>
</dbReference>
<feature type="compositionally biased region" description="Polar residues" evidence="3">
    <location>
        <begin position="1262"/>
        <end position="1272"/>
    </location>
</feature>
<feature type="region of interest" description="Disordered" evidence="3">
    <location>
        <begin position="48"/>
        <end position="97"/>
    </location>
</feature>
<feature type="region of interest" description="Disordered" evidence="3">
    <location>
        <begin position="845"/>
        <end position="884"/>
    </location>
</feature>
<feature type="transmembrane region" description="Helical" evidence="4">
    <location>
        <begin position="290"/>
        <end position="311"/>
    </location>
</feature>
<dbReference type="Gene3D" id="3.40.50.2300">
    <property type="match status" value="2"/>
</dbReference>
<keyword evidence="4" id="KW-0472">Membrane</keyword>
<feature type="modified residue" description="4-aspartylphosphate" evidence="2">
    <location>
        <position position="936"/>
    </location>
</feature>
<dbReference type="PROSITE" id="PS50109">
    <property type="entry name" value="HIS_KIN"/>
    <property type="match status" value="1"/>
</dbReference>
<evidence type="ECO:0000256" key="1">
    <source>
        <dbReference type="ARBA" id="ARBA00022553"/>
    </source>
</evidence>
<feature type="compositionally biased region" description="Polar residues" evidence="3">
    <location>
        <begin position="1037"/>
        <end position="1052"/>
    </location>
</feature>
<feature type="compositionally biased region" description="Basic and acidic residues" evidence="3">
    <location>
        <begin position="1342"/>
        <end position="1351"/>
    </location>
</feature>
<evidence type="ECO:0000313" key="7">
    <source>
        <dbReference type="EMBL" id="KAJ3045808.1"/>
    </source>
</evidence>
<dbReference type="InterPro" id="IPR011006">
    <property type="entry name" value="CheY-like_superfamily"/>
</dbReference>
<dbReference type="InterPro" id="IPR005467">
    <property type="entry name" value="His_kinase_dom"/>
</dbReference>
<evidence type="ECO:0000256" key="3">
    <source>
        <dbReference type="SAM" id="MobiDB-lite"/>
    </source>
</evidence>
<dbReference type="InterPro" id="IPR036890">
    <property type="entry name" value="HATPase_C_sf"/>
</dbReference>
<accession>A0AAD5S4U4</accession>
<feature type="region of interest" description="Disordered" evidence="3">
    <location>
        <begin position="1037"/>
        <end position="1072"/>
    </location>
</feature>
<feature type="region of interest" description="Disordered" evidence="3">
    <location>
        <begin position="423"/>
        <end position="443"/>
    </location>
</feature>
<feature type="transmembrane region" description="Helical" evidence="4">
    <location>
        <begin position="155"/>
        <end position="172"/>
    </location>
</feature>
<evidence type="ECO:0000313" key="8">
    <source>
        <dbReference type="Proteomes" id="UP001212841"/>
    </source>
</evidence>
<dbReference type="GO" id="GO:0000160">
    <property type="term" value="P:phosphorelay signal transduction system"/>
    <property type="evidence" value="ECO:0007669"/>
    <property type="project" value="InterPro"/>
</dbReference>
<dbReference type="PANTHER" id="PTHR43719:SF28">
    <property type="entry name" value="PEROXIDE STRESS-ACTIVATED HISTIDINE KINASE MAK1-RELATED"/>
    <property type="match status" value="1"/>
</dbReference>
<feature type="compositionally biased region" description="Basic and acidic residues" evidence="3">
    <location>
        <begin position="1294"/>
        <end position="1304"/>
    </location>
</feature>
<feature type="region of interest" description="Disordered" evidence="3">
    <location>
        <begin position="770"/>
        <end position="812"/>
    </location>
</feature>
<feature type="domain" description="Response regulatory" evidence="6">
    <location>
        <begin position="885"/>
        <end position="1002"/>
    </location>
</feature>
<dbReference type="Gene3D" id="3.30.565.10">
    <property type="entry name" value="Histidine kinase-like ATPase, C-terminal domain"/>
    <property type="match status" value="1"/>
</dbReference>
<feature type="compositionally biased region" description="Basic and acidic residues" evidence="3">
    <location>
        <begin position="67"/>
        <end position="86"/>
    </location>
</feature>
<dbReference type="SMART" id="SM00387">
    <property type="entry name" value="HATPase_c"/>
    <property type="match status" value="1"/>
</dbReference>
<feature type="domain" description="Histidine kinase" evidence="5">
    <location>
        <begin position="538"/>
        <end position="723"/>
    </location>
</feature>
<protein>
    <recommendedName>
        <fullName evidence="9">Response regulatory domain-containing protein</fullName>
    </recommendedName>
</protein>
<gene>
    <name evidence="7" type="ORF">HK097_001115</name>
</gene>
<evidence type="ECO:0000259" key="6">
    <source>
        <dbReference type="PROSITE" id="PS50110"/>
    </source>
</evidence>